<comment type="caution">
    <text evidence="2">The sequence shown here is derived from an EMBL/GenBank/DDBJ whole genome shotgun (WGS) entry which is preliminary data.</text>
</comment>
<keyword evidence="3" id="KW-1185">Reference proteome</keyword>
<evidence type="ECO:0000313" key="3">
    <source>
        <dbReference type="Proteomes" id="UP000605970"/>
    </source>
</evidence>
<dbReference type="PROSITE" id="PS50181">
    <property type="entry name" value="FBOX"/>
    <property type="match status" value="1"/>
</dbReference>
<gene>
    <name evidence="2" type="ORF">Mgra_00009601</name>
</gene>
<dbReference type="Proteomes" id="UP000605970">
    <property type="component" value="Unassembled WGS sequence"/>
</dbReference>
<proteinExistence type="predicted"/>
<organism evidence="2 3">
    <name type="scientific">Meloidogyne graminicola</name>
    <dbReference type="NCBI Taxonomy" id="189291"/>
    <lineage>
        <taxon>Eukaryota</taxon>
        <taxon>Metazoa</taxon>
        <taxon>Ecdysozoa</taxon>
        <taxon>Nematoda</taxon>
        <taxon>Chromadorea</taxon>
        <taxon>Rhabditida</taxon>
        <taxon>Tylenchina</taxon>
        <taxon>Tylenchomorpha</taxon>
        <taxon>Tylenchoidea</taxon>
        <taxon>Meloidogynidae</taxon>
        <taxon>Meloidogyninae</taxon>
        <taxon>Meloidogyne</taxon>
    </lineage>
</organism>
<dbReference type="AlphaFoldDB" id="A0A8S9ZB41"/>
<sequence length="111" mass="13551">MNLPLELKNDIFKYFSIKKFISLINISSAIYLLNKNYLKQIWEKNKPLKLNEWTNLLTKMRKYCNKDLKILNDVIKLIEINEKIYGIRLYNDYKTLFVFNINNYLFIFLDE</sequence>
<feature type="domain" description="F-box" evidence="1">
    <location>
        <begin position="1"/>
        <end position="45"/>
    </location>
</feature>
<dbReference type="EMBL" id="JABEBT010000167">
    <property type="protein sequence ID" value="KAF7627135.1"/>
    <property type="molecule type" value="Genomic_DNA"/>
</dbReference>
<evidence type="ECO:0000313" key="2">
    <source>
        <dbReference type="EMBL" id="KAF7627135.1"/>
    </source>
</evidence>
<dbReference type="InterPro" id="IPR001810">
    <property type="entry name" value="F-box_dom"/>
</dbReference>
<protein>
    <recommendedName>
        <fullName evidence="1">F-box domain-containing protein</fullName>
    </recommendedName>
</protein>
<name>A0A8S9ZB41_9BILA</name>
<accession>A0A8S9ZB41</accession>
<reference evidence="2" key="1">
    <citation type="journal article" date="2020" name="Ecol. Evol.">
        <title>Genome structure and content of the rice root-knot nematode (Meloidogyne graminicola).</title>
        <authorList>
            <person name="Phan N.T."/>
            <person name="Danchin E.G.J."/>
            <person name="Klopp C."/>
            <person name="Perfus-Barbeoch L."/>
            <person name="Kozlowski D.K."/>
            <person name="Koutsovoulos G.D."/>
            <person name="Lopez-Roques C."/>
            <person name="Bouchez O."/>
            <person name="Zahm M."/>
            <person name="Besnard G."/>
            <person name="Bellafiore S."/>
        </authorList>
    </citation>
    <scope>NUCLEOTIDE SEQUENCE</scope>
    <source>
        <strain evidence="2">VN-18</strain>
    </source>
</reference>
<dbReference type="OrthoDB" id="5893471at2759"/>
<evidence type="ECO:0000259" key="1">
    <source>
        <dbReference type="PROSITE" id="PS50181"/>
    </source>
</evidence>